<organism evidence="1 2">
    <name type="scientific">Desertifilum tharense IPPAS B-1220</name>
    <dbReference type="NCBI Taxonomy" id="1781255"/>
    <lineage>
        <taxon>Bacteria</taxon>
        <taxon>Bacillati</taxon>
        <taxon>Cyanobacteriota</taxon>
        <taxon>Cyanophyceae</taxon>
        <taxon>Desertifilales</taxon>
        <taxon>Desertifilaceae</taxon>
        <taxon>Desertifilum</taxon>
    </lineage>
</organism>
<sequence length="425" mass="48215">MLGTSVSCCLCVLKSLSPAEQEWGRIIRRVPGELPGYFPKFDHPNWGVVVTHESLEIRPLFEQFIQGVESDTIRERDKNSKLTPVLTTEYEAGETVIHLSDTASLKPGDVLQMTVPVNPVSSASPPFNLAQELGVSQVAETGERYQTHSTQPPPKIDPPASAWETEVQAIQTHLAQLRSFRQLNIQVEAILDPNRIQITPTWLDIPMGIKVSRSRSPKPLPDAHFLDHINLDWQIMVGEQLLSYTEYRKRSLLQSKGLELSPEGEILANGVPLTQTMPSPVYEVFLKGLEAELATLNLDLPHSETVARPDVAKLEIQARYGSQVKSLIHDLFRQRRYIPDGVEGTSLIERPVKLLSQEIERVRAKGQEIKFKNNQQLLHSAVFAHIKEKTGKTWSEHSEEEYKEACQIARIYLMRLLEQLQWRKY</sequence>
<dbReference type="Proteomes" id="UP000095472">
    <property type="component" value="Chromosome"/>
</dbReference>
<accession>A0ACD5GU14</accession>
<protein>
    <submittedName>
        <fullName evidence="1">Uncharacterized protein</fullName>
    </submittedName>
</protein>
<name>A0ACD5GU14_9CYAN</name>
<gene>
    <name evidence="1" type="ORF">BH720_036670</name>
</gene>
<dbReference type="EMBL" id="CP182909">
    <property type="protein sequence ID" value="XPM64375.1"/>
    <property type="molecule type" value="Genomic_DNA"/>
</dbReference>
<proteinExistence type="predicted"/>
<keyword evidence="2" id="KW-1185">Reference proteome</keyword>
<reference evidence="1 2" key="1">
    <citation type="journal article" date="2016" name="Genome Announc.">
        <title>Draft Genome Sequence of the Thermotolerant Cyanobacterium Desertifilum sp. IPPAS B-1220.</title>
        <authorList>
            <person name="Mironov K.S."/>
            <person name="Sinetova M.A."/>
            <person name="Bolatkhan K."/>
            <person name="Zayadan B.K."/>
            <person name="Ustinova V.V."/>
            <person name="Kupriyanova E.V."/>
            <person name="Skrypnik A.N."/>
            <person name="Gogoleva N.E."/>
            <person name="Gogolev Y.V."/>
            <person name="Los D.A."/>
        </authorList>
    </citation>
    <scope>NUCLEOTIDE SEQUENCE [LARGE SCALE GENOMIC DNA]</scope>
    <source>
        <strain evidence="1 2">IPPAS B-1220</strain>
    </source>
</reference>
<evidence type="ECO:0000313" key="2">
    <source>
        <dbReference type="Proteomes" id="UP000095472"/>
    </source>
</evidence>
<evidence type="ECO:0000313" key="1">
    <source>
        <dbReference type="EMBL" id="XPM64375.1"/>
    </source>
</evidence>